<accession>A0A4Z0LZY5</accession>
<dbReference type="PANTHER" id="PTHR34846">
    <property type="entry name" value="4-CARBOXYMUCONOLACTONE DECARBOXYLASE FAMILY PROTEIN (AFU_ORTHOLOGUE AFUA_6G11590)"/>
    <property type="match status" value="1"/>
</dbReference>
<proteinExistence type="predicted"/>
<dbReference type="InterPro" id="IPR003779">
    <property type="entry name" value="CMD-like"/>
</dbReference>
<evidence type="ECO:0000313" key="3">
    <source>
        <dbReference type="EMBL" id="TGD72678.1"/>
    </source>
</evidence>
<feature type="chain" id="PRO_5021308308" evidence="1">
    <location>
        <begin position="26"/>
        <end position="229"/>
    </location>
</feature>
<organism evidence="3 4">
    <name type="scientific">Mangrovimicrobium sediminis</name>
    <dbReference type="NCBI Taxonomy" id="2562682"/>
    <lineage>
        <taxon>Bacteria</taxon>
        <taxon>Pseudomonadati</taxon>
        <taxon>Pseudomonadota</taxon>
        <taxon>Gammaproteobacteria</taxon>
        <taxon>Cellvibrionales</taxon>
        <taxon>Halieaceae</taxon>
        <taxon>Mangrovimicrobium</taxon>
    </lineage>
</organism>
<dbReference type="OrthoDB" id="4704294at2"/>
<dbReference type="RefSeq" id="WP_135445027.1">
    <property type="nucleotide sequence ID" value="NZ_SRLE01000009.1"/>
</dbReference>
<name>A0A4Z0LZY5_9GAMM</name>
<evidence type="ECO:0000313" key="4">
    <source>
        <dbReference type="Proteomes" id="UP000298050"/>
    </source>
</evidence>
<dbReference type="Pfam" id="PF02627">
    <property type="entry name" value="CMD"/>
    <property type="match status" value="1"/>
</dbReference>
<dbReference type="Gene3D" id="1.20.1290.10">
    <property type="entry name" value="AhpD-like"/>
    <property type="match status" value="1"/>
</dbReference>
<keyword evidence="4" id="KW-1185">Reference proteome</keyword>
<evidence type="ECO:0000256" key="1">
    <source>
        <dbReference type="SAM" id="SignalP"/>
    </source>
</evidence>
<dbReference type="Proteomes" id="UP000298050">
    <property type="component" value="Unassembled WGS sequence"/>
</dbReference>
<reference evidence="3 4" key="1">
    <citation type="submission" date="2019-04" db="EMBL/GenBank/DDBJ databases">
        <title>Taxonomy of novel Haliea sp. from mangrove soil of West Coast of India.</title>
        <authorList>
            <person name="Verma A."/>
            <person name="Kumar P."/>
            <person name="Krishnamurthi S."/>
        </authorList>
    </citation>
    <scope>NUCLEOTIDE SEQUENCE [LARGE SCALE GENOMIC DNA]</scope>
    <source>
        <strain evidence="3 4">SAOS-164</strain>
    </source>
</reference>
<dbReference type="AlphaFoldDB" id="A0A4Z0LZY5"/>
<sequence>MTRRARTLRARCLLAFALCTLTATAQEYSMSDIEAREAHILGRPPRLEPLDPSQFSDEQLQFVRDLWSAMGIAPLPQLPEYFATMLRYPELTQRQAEMSTTLNKGELPFRTRELIILRVGWLCQAPFEWAQHVKAGKRAGLTSEEIDRVTRGSADPDWDEADAAILRAVEEMFDDAMITDETFATLEKHFTMAQLVEIPFTVGAYQATAYLQNSWRFRLMPGVEGLKAR</sequence>
<dbReference type="GO" id="GO:0051920">
    <property type="term" value="F:peroxiredoxin activity"/>
    <property type="evidence" value="ECO:0007669"/>
    <property type="project" value="InterPro"/>
</dbReference>
<dbReference type="EMBL" id="SRLE01000009">
    <property type="protein sequence ID" value="TGD72678.1"/>
    <property type="molecule type" value="Genomic_DNA"/>
</dbReference>
<keyword evidence="1" id="KW-0732">Signal</keyword>
<dbReference type="SUPFAM" id="SSF69118">
    <property type="entry name" value="AhpD-like"/>
    <property type="match status" value="1"/>
</dbReference>
<dbReference type="InterPro" id="IPR029032">
    <property type="entry name" value="AhpD-like"/>
</dbReference>
<evidence type="ECO:0000259" key="2">
    <source>
        <dbReference type="Pfam" id="PF02627"/>
    </source>
</evidence>
<dbReference type="PANTHER" id="PTHR34846:SF5">
    <property type="entry name" value="CARBOXYMUCONOLACTONE DECARBOXYLASE-LIKE DOMAIN-CONTAINING PROTEIN"/>
    <property type="match status" value="1"/>
</dbReference>
<feature type="signal peptide" evidence="1">
    <location>
        <begin position="1"/>
        <end position="25"/>
    </location>
</feature>
<comment type="caution">
    <text evidence="3">The sequence shown here is derived from an EMBL/GenBank/DDBJ whole genome shotgun (WGS) entry which is preliminary data.</text>
</comment>
<feature type="domain" description="Carboxymuconolactone decarboxylase-like" evidence="2">
    <location>
        <begin position="89"/>
        <end position="171"/>
    </location>
</feature>
<gene>
    <name evidence="3" type="ORF">E4634_14245</name>
</gene>
<protein>
    <submittedName>
        <fullName evidence="3">Carboxymuconolactone decarboxylase family protein</fullName>
    </submittedName>
</protein>